<accession>V6TXQ3</accession>
<comment type="caution">
    <text evidence="4">The sequence shown here is derived from an EMBL/GenBank/DDBJ whole genome shotgun (WGS) entry which is preliminary data.</text>
</comment>
<dbReference type="GO" id="GO:0005744">
    <property type="term" value="C:TIM23 mitochondrial import inner membrane translocase complex"/>
    <property type="evidence" value="ECO:0007669"/>
    <property type="project" value="UniProtKB-UniRule"/>
</dbReference>
<dbReference type="PROSITE" id="PS50969">
    <property type="entry name" value="FCP1"/>
    <property type="match status" value="1"/>
</dbReference>
<keyword evidence="1" id="KW-0653">Protein transport</keyword>
<evidence type="ECO:0000313" key="4">
    <source>
        <dbReference type="EMBL" id="ESU43536.1"/>
    </source>
</evidence>
<dbReference type="GO" id="GO:0015031">
    <property type="term" value="P:protein transport"/>
    <property type="evidence" value="ECO:0007669"/>
    <property type="project" value="UniProtKB-KW"/>
</dbReference>
<evidence type="ECO:0000259" key="3">
    <source>
        <dbReference type="PROSITE" id="PS50969"/>
    </source>
</evidence>
<dbReference type="VEuPathDB" id="GiardiaDB:QR46_1587"/>
<dbReference type="Proteomes" id="UP000018040">
    <property type="component" value="Unassembled WGS sequence"/>
</dbReference>
<sequence>MDLAHRYGLHLNPRCVLCHSHLKKSFIKMSFRKPAKSRKAIRNRKPEVKGVVPITRFLINIDKLDSAPLYSPHTQRFVPIPSNLLNRHDFFLQSIRTSDAVETWANAFVALQRMANLSANSQRTDGSTHLTLPPPAPHKKGRPTLVLDLDSTLFYTSAEPLNTPLDYFDMGQESTYRYLYLRPHALDFLGWASTVFEVIIWTAALESYAEPRIRATEIDRYADAVLYRSACDMIDGSMIKNLAKLGRSMSDMIIVDDNPVSYALNVELAYPIPPFNGEEDDLELLRLVPILRKVLELSSLKRGIYKTIFSGSSMHRALETLGQYTYTSGL</sequence>
<organism evidence="4 5">
    <name type="scientific">Giardia intestinalis</name>
    <name type="common">Giardia lamblia</name>
    <dbReference type="NCBI Taxonomy" id="5741"/>
    <lineage>
        <taxon>Eukaryota</taxon>
        <taxon>Metamonada</taxon>
        <taxon>Diplomonadida</taxon>
        <taxon>Hexamitidae</taxon>
        <taxon>Giardiinae</taxon>
        <taxon>Giardia</taxon>
    </lineage>
</organism>
<feature type="domain" description="FCP1 homology" evidence="3">
    <location>
        <begin position="138"/>
        <end position="294"/>
    </location>
</feature>
<dbReference type="Pfam" id="PF03031">
    <property type="entry name" value="NIF"/>
    <property type="match status" value="1"/>
</dbReference>
<dbReference type="CDD" id="cd07521">
    <property type="entry name" value="HAD_FCP1-like"/>
    <property type="match status" value="1"/>
</dbReference>
<keyword evidence="1" id="KW-0811">Translocation</keyword>
<feature type="region of interest" description="Disordered" evidence="2">
    <location>
        <begin position="122"/>
        <end position="141"/>
    </location>
</feature>
<protein>
    <recommendedName>
        <fullName evidence="1">Mitochondrial import inner membrane translocase subunit TIM50</fullName>
    </recommendedName>
</protein>
<dbReference type="InterPro" id="IPR023214">
    <property type="entry name" value="HAD_sf"/>
</dbReference>
<dbReference type="InterPro" id="IPR036412">
    <property type="entry name" value="HAD-like_sf"/>
</dbReference>
<name>V6TXQ3_GIAIN</name>
<proteinExistence type="inferred from homology"/>
<dbReference type="SMART" id="SM00577">
    <property type="entry name" value="CPDc"/>
    <property type="match status" value="1"/>
</dbReference>
<reference evidence="4 5" key="2">
    <citation type="journal article" date="2013" name="Genome Biol. Evol.">
        <title>Genome sequencing of Giardia lamblia genotypes A2 and B isolates (DH and GS) and comparative analysis with the genomes of genotypes A1 and E (WB and Pig).</title>
        <authorList>
            <person name="Adam R.D."/>
            <person name="Dahlstrom E.W."/>
            <person name="Martens C.A."/>
            <person name="Bruno D.P."/>
            <person name="Barbian K.D."/>
            <person name="Ricklefs S.M."/>
            <person name="Hernandez M.M."/>
            <person name="Narla N.P."/>
            <person name="Patel R.B."/>
            <person name="Porcella S.F."/>
            <person name="Nash T.E."/>
        </authorList>
    </citation>
    <scope>NUCLEOTIDE SEQUENCE [LARGE SCALE GENOMIC DNA]</scope>
    <source>
        <strain evidence="4 5">GS</strain>
    </source>
</reference>
<dbReference type="Gene3D" id="3.40.50.1000">
    <property type="entry name" value="HAD superfamily/HAD-like"/>
    <property type="match status" value="1"/>
</dbReference>
<gene>
    <name evidence="4" type="ORF">GSB_9162</name>
</gene>
<evidence type="ECO:0000313" key="5">
    <source>
        <dbReference type="Proteomes" id="UP000018040"/>
    </source>
</evidence>
<dbReference type="InterPro" id="IPR004274">
    <property type="entry name" value="FCP1_dom"/>
</dbReference>
<reference evidence="5" key="1">
    <citation type="submission" date="2012-02" db="EMBL/GenBank/DDBJ databases">
        <title>Genome sequencing of Giardia lamblia Genotypes A2 and B isolates (DH and GS) and comparative analysis with the genomes of Genotypes A1 and E (WB and Pig).</title>
        <authorList>
            <person name="Adam R."/>
            <person name="Dahlstrom E."/>
            <person name="Martens C."/>
            <person name="Bruno D."/>
            <person name="Barbian K."/>
            <person name="Porcella S.F."/>
            <person name="Nash T."/>
        </authorList>
    </citation>
    <scope>NUCLEOTIDE SEQUENCE</scope>
    <source>
        <strain evidence="5">GS</strain>
    </source>
</reference>
<evidence type="ECO:0000256" key="2">
    <source>
        <dbReference type="SAM" id="MobiDB-lite"/>
    </source>
</evidence>
<dbReference type="OrthoDB" id="277011at2759"/>
<comment type="function">
    <text evidence="1">Essential component of the TIM23 complex, a complex that mediates the translocation of transit peptide-containing proteins across the mitochondrial inner membrane.</text>
</comment>
<dbReference type="SUPFAM" id="SSF56784">
    <property type="entry name" value="HAD-like"/>
    <property type="match status" value="1"/>
</dbReference>
<comment type="subunit">
    <text evidence="1">Component of the TIM23 complex.</text>
</comment>
<evidence type="ECO:0000256" key="1">
    <source>
        <dbReference type="RuleBase" id="RU365079"/>
    </source>
</evidence>
<keyword evidence="1" id="KW-0496">Mitochondrion</keyword>
<dbReference type="PANTHER" id="PTHR12210">
    <property type="entry name" value="DULLARD PROTEIN PHOSPHATASE"/>
    <property type="match status" value="1"/>
</dbReference>
<dbReference type="VEuPathDB" id="GiardiaDB:GL50803_009162"/>
<dbReference type="InterPro" id="IPR050365">
    <property type="entry name" value="TIM50"/>
</dbReference>
<comment type="similarity">
    <text evidence="1">Belongs to the TIM50 family.</text>
</comment>
<dbReference type="VEuPathDB" id="GiardiaDB:GL50581_4554"/>
<dbReference type="AlphaFoldDB" id="V6TXQ3"/>
<dbReference type="VEuPathDB" id="GiardiaDB:DHA2_9162"/>
<keyword evidence="1" id="KW-0813">Transport</keyword>
<keyword evidence="1" id="KW-0809">Transit peptide</keyword>
<dbReference type="EMBL" id="AHHH01000045">
    <property type="protein sequence ID" value="ESU43536.1"/>
    <property type="molecule type" value="Genomic_DNA"/>
</dbReference>
<comment type="subcellular location">
    <subcellularLocation>
        <location evidence="1">Mitochondrion inner membrane</location>
        <topology evidence="1">Single-pass membrane protein</topology>
    </subcellularLocation>
</comment>